<dbReference type="PANTHER" id="PTHR47183">
    <property type="entry name" value="GLUCOSE-1-PHOSPHATE CYTIDYLYLTRANSFERASE-RELATED"/>
    <property type="match status" value="1"/>
</dbReference>
<dbReference type="PANTHER" id="PTHR47183:SF1">
    <property type="entry name" value="GLUCOSE-1-PHOSPHATE CYTIDYLYLTRANSFERASE"/>
    <property type="match status" value="1"/>
</dbReference>
<reference evidence="2" key="1">
    <citation type="journal article" date="2021" name="bioRxiv">
        <title>Unraveling nitrogen, sulfur and carbon metabolic pathways and microbial community transcriptional responses to substrate deprivation and toxicity stresses in a bioreactor mimicking anoxic brackish coastal sediment conditions.</title>
        <authorList>
            <person name="Martins P.D."/>
            <person name="Echeveste M.J."/>
            <person name="Arshad A."/>
            <person name="Kurth J."/>
            <person name="Ouboter H."/>
            <person name="Jetten M.S.M."/>
            <person name="Welte C.U."/>
        </authorList>
    </citation>
    <scope>NUCLEOTIDE SEQUENCE</scope>
    <source>
        <strain evidence="2">MAG_39</strain>
    </source>
</reference>
<protein>
    <submittedName>
        <fullName evidence="2">Glucose-1-phosphate cytidylyltransferase</fullName>
        <ecNumber evidence="2">2.7.7.33</ecNumber>
    </submittedName>
</protein>
<dbReference type="AlphaFoldDB" id="A0A953J7Q4"/>
<dbReference type="Proteomes" id="UP000705867">
    <property type="component" value="Unassembled WGS sequence"/>
</dbReference>
<dbReference type="SUPFAM" id="SSF53448">
    <property type="entry name" value="Nucleotide-diphospho-sugar transferases"/>
    <property type="match status" value="1"/>
</dbReference>
<dbReference type="InterPro" id="IPR013446">
    <property type="entry name" value="G1P_cyt_trans-like"/>
</dbReference>
<dbReference type="EMBL" id="JAIOIV010000012">
    <property type="protein sequence ID" value="MBZ0154777.1"/>
    <property type="molecule type" value="Genomic_DNA"/>
</dbReference>
<dbReference type="InterPro" id="IPR046981">
    <property type="entry name" value="G1P_cyt_trans"/>
</dbReference>
<name>A0A953J7Q4_9BACT</name>
<evidence type="ECO:0000313" key="2">
    <source>
        <dbReference type="EMBL" id="MBZ0154777.1"/>
    </source>
</evidence>
<dbReference type="InterPro" id="IPR029044">
    <property type="entry name" value="Nucleotide-diphossugar_trans"/>
</dbReference>
<dbReference type="EC" id="2.7.7.33" evidence="2"/>
<organism evidence="2 3">
    <name type="scientific">Candidatus Nitrobium versatile</name>
    <dbReference type="NCBI Taxonomy" id="2884831"/>
    <lineage>
        <taxon>Bacteria</taxon>
        <taxon>Pseudomonadati</taxon>
        <taxon>Nitrospirota</taxon>
        <taxon>Nitrospiria</taxon>
        <taxon>Nitrospirales</taxon>
        <taxon>Nitrospiraceae</taxon>
        <taxon>Candidatus Nitrobium</taxon>
    </lineage>
</organism>
<dbReference type="NCBIfam" id="TIGR02623">
    <property type="entry name" value="G1P_cyt_trans"/>
    <property type="match status" value="1"/>
</dbReference>
<sequence>MKVVILAGGLGTRLSEETVSRPKPMVEIGGKPILWHIMRIYYAHGFKEFIICCGHKGHMIKQYFSDYFLHMSDITFDMKRNKFTVHQNGAETWKVTLVDTGEKAMTGGRLKRVRDYIGAETFCFTYGDGVCDINIRQLVKFHQLQNTLATLTAVQPPGRFGAISLKAGQNKITSFREKPKGDGAWINGGFFVLEPAVIDYIEDDMTVWEQEPLMNLARDGMLSAYKHYGFWQSMDTLRDKVYLEELWNSGSPPWKVW</sequence>
<feature type="domain" description="Nucleotidyl transferase" evidence="1">
    <location>
        <begin position="2"/>
        <end position="210"/>
    </location>
</feature>
<dbReference type="Pfam" id="PF00483">
    <property type="entry name" value="NTP_transferase"/>
    <property type="match status" value="1"/>
</dbReference>
<dbReference type="GO" id="GO:0009243">
    <property type="term" value="P:O antigen biosynthetic process"/>
    <property type="evidence" value="ECO:0007669"/>
    <property type="project" value="InterPro"/>
</dbReference>
<keyword evidence="2" id="KW-0808">Transferase</keyword>
<accession>A0A953J7Q4</accession>
<dbReference type="Gene3D" id="3.90.550.10">
    <property type="entry name" value="Spore Coat Polysaccharide Biosynthesis Protein SpsA, Chain A"/>
    <property type="match status" value="1"/>
</dbReference>
<evidence type="ECO:0000313" key="3">
    <source>
        <dbReference type="Proteomes" id="UP000705867"/>
    </source>
</evidence>
<reference evidence="2" key="2">
    <citation type="submission" date="2021-08" db="EMBL/GenBank/DDBJ databases">
        <authorList>
            <person name="Dalcin Martins P."/>
        </authorList>
    </citation>
    <scope>NUCLEOTIDE SEQUENCE</scope>
    <source>
        <strain evidence="2">MAG_39</strain>
    </source>
</reference>
<comment type="caution">
    <text evidence="2">The sequence shown here is derived from an EMBL/GenBank/DDBJ whole genome shotgun (WGS) entry which is preliminary data.</text>
</comment>
<gene>
    <name evidence="2" type="primary">rfbF</name>
    <name evidence="2" type="ORF">K8I29_01010</name>
</gene>
<dbReference type="CDD" id="cd02524">
    <property type="entry name" value="G1P_cytidylyltransferase"/>
    <property type="match status" value="1"/>
</dbReference>
<proteinExistence type="predicted"/>
<dbReference type="InterPro" id="IPR005835">
    <property type="entry name" value="NTP_transferase_dom"/>
</dbReference>
<dbReference type="GO" id="GO:0047343">
    <property type="term" value="F:glucose-1-phosphate cytidylyltransferase activity"/>
    <property type="evidence" value="ECO:0007669"/>
    <property type="project" value="UniProtKB-EC"/>
</dbReference>
<evidence type="ECO:0000259" key="1">
    <source>
        <dbReference type="Pfam" id="PF00483"/>
    </source>
</evidence>
<keyword evidence="2" id="KW-0548">Nucleotidyltransferase</keyword>